<evidence type="ECO:0000256" key="1">
    <source>
        <dbReference type="SAM" id="MobiDB-lite"/>
    </source>
</evidence>
<organism evidence="2 3">
    <name type="scientific">Hymenobacter koreensis</name>
    <dbReference type="NCBI Taxonomy" id="1084523"/>
    <lineage>
        <taxon>Bacteria</taxon>
        <taxon>Pseudomonadati</taxon>
        <taxon>Bacteroidota</taxon>
        <taxon>Cytophagia</taxon>
        <taxon>Cytophagales</taxon>
        <taxon>Hymenobacteraceae</taxon>
        <taxon>Hymenobacter</taxon>
    </lineage>
</organism>
<reference evidence="3" key="1">
    <citation type="journal article" date="2019" name="Int. J. Syst. Evol. Microbiol.">
        <title>The Global Catalogue of Microorganisms (GCM) 10K type strain sequencing project: providing services to taxonomists for standard genome sequencing and annotation.</title>
        <authorList>
            <consortium name="The Broad Institute Genomics Platform"/>
            <consortium name="The Broad Institute Genome Sequencing Center for Infectious Disease"/>
            <person name="Wu L."/>
            <person name="Ma J."/>
        </authorList>
    </citation>
    <scope>NUCLEOTIDE SEQUENCE [LARGE SCALE GENOMIC DNA]</scope>
    <source>
        <strain evidence="3">JCM 17924</strain>
    </source>
</reference>
<sequence>MHFPSLSFCKVLPAAALLLAGCYSRSDMDSEGGSAKSAPTQTETPEKAPATAPSAAKPAPAAAATGEARFPQVNVFLEVSGSMQGFMPAAGADAQTTQFQQQISEWLSGLERDPRVQQRRYFRIADRPLADSYRAMSETVRRGIRQPAMSTSIPAILDTVANRYLQDNAISVIISDFIYSPANPGDVPYINTDIADALAKSRKDLAVSVFAFKSDFKGTYYPAVKGKLPNCCPQPIPYYMWVLGPAELVGRFDATLMKDLKGEQAHFGLVPAEVPSSVLSRFKRKGTWFVADAGKQAGAGGHAVAIEEASAEEPAEFVIGLDLNQMPELFQKPEYLQKNLALRGNTTTAKVLKIEAATEATRRSGGPEAAYTHFATIRVTAKPRSKQDLTLALPAARPTWVQQWSTANDSKPGPYTFALNRQLDGLQRLLASRNTGTNAADVLRVSLSVQPD</sequence>
<feature type="region of interest" description="Disordered" evidence="1">
    <location>
        <begin position="29"/>
        <end position="63"/>
    </location>
</feature>
<accession>A0ABP8IXH0</accession>
<dbReference type="Proteomes" id="UP001500454">
    <property type="component" value="Unassembled WGS sequence"/>
</dbReference>
<dbReference type="EMBL" id="BAABHA010000002">
    <property type="protein sequence ID" value="GAA4378621.1"/>
    <property type="molecule type" value="Genomic_DNA"/>
</dbReference>
<evidence type="ECO:0000313" key="2">
    <source>
        <dbReference type="EMBL" id="GAA4378621.1"/>
    </source>
</evidence>
<protein>
    <recommendedName>
        <fullName evidence="4">VWA domain-containing protein</fullName>
    </recommendedName>
</protein>
<keyword evidence="3" id="KW-1185">Reference proteome</keyword>
<feature type="compositionally biased region" description="Low complexity" evidence="1">
    <location>
        <begin position="38"/>
        <end position="63"/>
    </location>
</feature>
<proteinExistence type="predicted"/>
<dbReference type="RefSeq" id="WP_345222810.1">
    <property type="nucleotide sequence ID" value="NZ_BAABHA010000002.1"/>
</dbReference>
<comment type="caution">
    <text evidence="2">The sequence shown here is derived from an EMBL/GenBank/DDBJ whole genome shotgun (WGS) entry which is preliminary data.</text>
</comment>
<evidence type="ECO:0000313" key="3">
    <source>
        <dbReference type="Proteomes" id="UP001500454"/>
    </source>
</evidence>
<gene>
    <name evidence="2" type="ORF">GCM10023186_15340</name>
</gene>
<name>A0ABP8IXH0_9BACT</name>
<evidence type="ECO:0008006" key="4">
    <source>
        <dbReference type="Google" id="ProtNLM"/>
    </source>
</evidence>